<reference evidence="2" key="1">
    <citation type="journal article" date="2019" name="Int. J. Syst. Evol. Microbiol.">
        <title>The Global Catalogue of Microorganisms (GCM) 10K type strain sequencing project: providing services to taxonomists for standard genome sequencing and annotation.</title>
        <authorList>
            <consortium name="The Broad Institute Genomics Platform"/>
            <consortium name="The Broad Institute Genome Sequencing Center for Infectious Disease"/>
            <person name="Wu L."/>
            <person name="Ma J."/>
        </authorList>
    </citation>
    <scope>NUCLEOTIDE SEQUENCE [LARGE SCALE GENOMIC DNA]</scope>
    <source>
        <strain evidence="2">CGMCC 4.7426</strain>
    </source>
</reference>
<organism evidence="1 2">
    <name type="scientific">Virgibacillus kekensis</name>
    <dbReference type="NCBI Taxonomy" id="202261"/>
    <lineage>
        <taxon>Bacteria</taxon>
        <taxon>Bacillati</taxon>
        <taxon>Bacillota</taxon>
        <taxon>Bacilli</taxon>
        <taxon>Bacillales</taxon>
        <taxon>Bacillaceae</taxon>
        <taxon>Virgibacillus</taxon>
    </lineage>
</organism>
<keyword evidence="2" id="KW-1185">Reference proteome</keyword>
<sequence>MSFRQFVAKYFGNHAETSERHEDPSLKTQYYKTTKDRGLDYLEKLFNNDERYKVNAISREHGEVSAYITKGKRAFIVGTVIMVRPYRTAIDFSVTTESGMPFDFGYSTKVIQQLYQQTGKELTRLDEPNERQ</sequence>
<protein>
    <submittedName>
        <fullName evidence="1">Cytosolic protein</fullName>
    </submittedName>
</protein>
<dbReference type="RefSeq" id="WP_390292577.1">
    <property type="nucleotide sequence ID" value="NZ_JBHSFU010000001.1"/>
</dbReference>
<name>A0ABV9DFB0_9BACI</name>
<gene>
    <name evidence="1" type="ORF">ACFO3D_00330</name>
</gene>
<comment type="caution">
    <text evidence="1">The sequence shown here is derived from an EMBL/GenBank/DDBJ whole genome shotgun (WGS) entry which is preliminary data.</text>
</comment>
<dbReference type="Proteomes" id="UP001595989">
    <property type="component" value="Unassembled WGS sequence"/>
</dbReference>
<proteinExistence type="predicted"/>
<dbReference type="EMBL" id="JBHSFU010000001">
    <property type="protein sequence ID" value="MFC4556650.1"/>
    <property type="molecule type" value="Genomic_DNA"/>
</dbReference>
<evidence type="ECO:0000313" key="1">
    <source>
        <dbReference type="EMBL" id="MFC4556650.1"/>
    </source>
</evidence>
<evidence type="ECO:0000313" key="2">
    <source>
        <dbReference type="Proteomes" id="UP001595989"/>
    </source>
</evidence>
<accession>A0ABV9DFB0</accession>